<keyword evidence="5 10" id="KW-0560">Oxidoreductase</keyword>
<dbReference type="GO" id="GO:0017000">
    <property type="term" value="P:antibiotic biosynthetic process"/>
    <property type="evidence" value="ECO:0007669"/>
    <property type="project" value="UniProtKB-KW"/>
</dbReference>
<proteinExistence type="inferred from homology"/>
<keyword evidence="2 10" id="KW-0349">Heme</keyword>
<keyword evidence="6 10" id="KW-0408">Iron</keyword>
<keyword evidence="3 10" id="KW-0479">Metal-binding</keyword>
<dbReference type="InterPro" id="IPR017972">
    <property type="entry name" value="Cyt_P450_CS"/>
</dbReference>
<evidence type="ECO:0000256" key="3">
    <source>
        <dbReference type="ARBA" id="ARBA00022723"/>
    </source>
</evidence>
<dbReference type="Proteomes" id="UP000198217">
    <property type="component" value="Chromosome I"/>
</dbReference>
<dbReference type="GO" id="GO:0036199">
    <property type="term" value="F:cholest-4-en-3-one 26-monooxygenase activity"/>
    <property type="evidence" value="ECO:0007669"/>
    <property type="project" value="TreeGrafter"/>
</dbReference>
<evidence type="ECO:0000256" key="6">
    <source>
        <dbReference type="ARBA" id="ARBA00023004"/>
    </source>
</evidence>
<dbReference type="AlphaFoldDB" id="A0A1C5HLB1"/>
<dbReference type="FunFam" id="1.10.630.10:FF:000018">
    <property type="entry name" value="Cytochrome P450 monooxygenase"/>
    <property type="match status" value="1"/>
</dbReference>
<keyword evidence="4" id="KW-0521">NADP</keyword>
<dbReference type="GO" id="GO:0006707">
    <property type="term" value="P:cholesterol catabolic process"/>
    <property type="evidence" value="ECO:0007669"/>
    <property type="project" value="TreeGrafter"/>
</dbReference>
<protein>
    <submittedName>
        <fullName evidence="11">Cytochrome P450</fullName>
    </submittedName>
</protein>
<evidence type="ECO:0000256" key="9">
    <source>
        <dbReference type="ARBA" id="ARBA00060683"/>
    </source>
</evidence>
<gene>
    <name evidence="11" type="ORF">GA0070609_1830</name>
</gene>
<dbReference type="Gene3D" id="1.10.630.10">
    <property type="entry name" value="Cytochrome P450"/>
    <property type="match status" value="1"/>
</dbReference>
<dbReference type="GO" id="GO:0005506">
    <property type="term" value="F:iron ion binding"/>
    <property type="evidence" value="ECO:0007669"/>
    <property type="project" value="InterPro"/>
</dbReference>
<dbReference type="SUPFAM" id="SSF48264">
    <property type="entry name" value="Cytochrome P450"/>
    <property type="match status" value="1"/>
</dbReference>
<name>A0A1C5HLB1_9ACTN</name>
<evidence type="ECO:0000256" key="7">
    <source>
        <dbReference type="ARBA" id="ARBA00023033"/>
    </source>
</evidence>
<dbReference type="Pfam" id="PF00067">
    <property type="entry name" value="p450"/>
    <property type="match status" value="1"/>
</dbReference>
<evidence type="ECO:0000256" key="5">
    <source>
        <dbReference type="ARBA" id="ARBA00023002"/>
    </source>
</evidence>
<reference evidence="11 12" key="1">
    <citation type="submission" date="2016-06" db="EMBL/GenBank/DDBJ databases">
        <authorList>
            <person name="Kjaerup R.B."/>
            <person name="Dalgaard T.S."/>
            <person name="Juul-Madsen H.R."/>
        </authorList>
    </citation>
    <scope>NUCLEOTIDE SEQUENCE [LARGE SCALE GENOMIC DNA]</scope>
    <source>
        <strain evidence="11 12">DSM 43904</strain>
    </source>
</reference>
<evidence type="ECO:0000313" key="12">
    <source>
        <dbReference type="Proteomes" id="UP000198217"/>
    </source>
</evidence>
<evidence type="ECO:0000256" key="1">
    <source>
        <dbReference type="ARBA" id="ARBA00010617"/>
    </source>
</evidence>
<dbReference type="PANTHER" id="PTHR46696">
    <property type="entry name" value="P450, PUTATIVE (EUROFUNG)-RELATED"/>
    <property type="match status" value="1"/>
</dbReference>
<evidence type="ECO:0000256" key="10">
    <source>
        <dbReference type="RuleBase" id="RU000461"/>
    </source>
</evidence>
<comment type="pathway">
    <text evidence="9">Antibiotic biosynthesis; mycinamicin biosynthesis.</text>
</comment>
<sequence>MSGTAVRAAALFDPADPAVADDPYPSYARLRRKAPVLHLPAADVWAVSRHADVAVVLRDPATFSSKVGMSPDFGGRKVIPDAGVRYRIGAPDVRVLIATDPPEHQVFRRAVARAFSPSAVAALAPRVTRIARDRVRRLLAYDGPVDFFAEVAEPVPALVLAEMLGVPAEMQHEFRQWSAVITADLSQAGSGADGIGRGMDMFRFFGRRLRHGTPHDPPDLFDAIAAGRRAGITDQEVLAFCAFLLVAGIETTTSLATNLLHTLIGQPELADRLRRHPELVPAAVEEGIRYDTSVQALWRGTTREVTLRGQRIPAGARVLVLFGSANRDETVFTDPDTFRLDRHPNDHLSFGGGVHYCLGARLARLELTAVFTELLAATRAIEAAGPGRRTGSLVLRGFTHQPVRVVPR</sequence>
<comment type="similarity">
    <text evidence="1 10">Belongs to the cytochrome P450 family.</text>
</comment>
<dbReference type="InterPro" id="IPR001128">
    <property type="entry name" value="Cyt_P450"/>
</dbReference>
<dbReference type="RefSeq" id="WP_088993400.1">
    <property type="nucleotide sequence ID" value="NZ_LT607750.1"/>
</dbReference>
<keyword evidence="8" id="KW-0045">Antibiotic biosynthesis</keyword>
<evidence type="ECO:0000256" key="4">
    <source>
        <dbReference type="ARBA" id="ARBA00022857"/>
    </source>
</evidence>
<dbReference type="PROSITE" id="PS00086">
    <property type="entry name" value="CYTOCHROME_P450"/>
    <property type="match status" value="1"/>
</dbReference>
<keyword evidence="7 10" id="KW-0503">Monooxygenase</keyword>
<dbReference type="InterPro" id="IPR002397">
    <property type="entry name" value="Cyt_P450_B"/>
</dbReference>
<dbReference type="GO" id="GO:0008395">
    <property type="term" value="F:steroid hydroxylase activity"/>
    <property type="evidence" value="ECO:0007669"/>
    <property type="project" value="TreeGrafter"/>
</dbReference>
<dbReference type="InterPro" id="IPR036396">
    <property type="entry name" value="Cyt_P450_sf"/>
</dbReference>
<dbReference type="EMBL" id="LT607750">
    <property type="protein sequence ID" value="SCG46779.1"/>
    <property type="molecule type" value="Genomic_DNA"/>
</dbReference>
<keyword evidence="12" id="KW-1185">Reference proteome</keyword>
<evidence type="ECO:0000313" key="11">
    <source>
        <dbReference type="EMBL" id="SCG46779.1"/>
    </source>
</evidence>
<evidence type="ECO:0000256" key="2">
    <source>
        <dbReference type="ARBA" id="ARBA00022617"/>
    </source>
</evidence>
<accession>A0A1C5HLB1</accession>
<evidence type="ECO:0000256" key="8">
    <source>
        <dbReference type="ARBA" id="ARBA00023194"/>
    </source>
</evidence>
<dbReference type="PRINTS" id="PR00359">
    <property type="entry name" value="BP450"/>
</dbReference>
<dbReference type="GO" id="GO:0020037">
    <property type="term" value="F:heme binding"/>
    <property type="evidence" value="ECO:0007669"/>
    <property type="project" value="InterPro"/>
</dbReference>
<organism evidence="11 12">
    <name type="scientific">Micromonospora echinaurantiaca</name>
    <dbReference type="NCBI Taxonomy" id="47857"/>
    <lineage>
        <taxon>Bacteria</taxon>
        <taxon>Bacillati</taxon>
        <taxon>Actinomycetota</taxon>
        <taxon>Actinomycetes</taxon>
        <taxon>Micromonosporales</taxon>
        <taxon>Micromonosporaceae</taxon>
        <taxon>Micromonospora</taxon>
    </lineage>
</organism>
<dbReference type="PANTHER" id="PTHR46696:SF4">
    <property type="entry name" value="BIOTIN BIOSYNTHESIS CYTOCHROME P450"/>
    <property type="match status" value="1"/>
</dbReference>